<accession>A0A8J3BU32</accession>
<comment type="similarity">
    <text evidence="1 3">Belongs to the short-chain dehydrogenases/reductases (SDR) family.</text>
</comment>
<dbReference type="InterPro" id="IPR036291">
    <property type="entry name" value="NAD(P)-bd_dom_sf"/>
</dbReference>
<dbReference type="SMART" id="SM00822">
    <property type="entry name" value="PKS_KR"/>
    <property type="match status" value="1"/>
</dbReference>
<organism evidence="5 6">
    <name type="scientific">Mangrovihabitans endophyticus</name>
    <dbReference type="NCBI Taxonomy" id="1751298"/>
    <lineage>
        <taxon>Bacteria</taxon>
        <taxon>Bacillati</taxon>
        <taxon>Actinomycetota</taxon>
        <taxon>Actinomycetes</taxon>
        <taxon>Micromonosporales</taxon>
        <taxon>Micromonosporaceae</taxon>
        <taxon>Mangrovihabitans</taxon>
    </lineage>
</organism>
<evidence type="ECO:0000256" key="2">
    <source>
        <dbReference type="ARBA" id="ARBA00023002"/>
    </source>
</evidence>
<dbReference type="PANTHER" id="PTHR44196">
    <property type="entry name" value="DEHYDROGENASE/REDUCTASE SDR FAMILY MEMBER 7B"/>
    <property type="match status" value="1"/>
</dbReference>
<evidence type="ECO:0000259" key="4">
    <source>
        <dbReference type="SMART" id="SM00822"/>
    </source>
</evidence>
<dbReference type="Gene3D" id="3.40.50.720">
    <property type="entry name" value="NAD(P)-binding Rossmann-like Domain"/>
    <property type="match status" value="1"/>
</dbReference>
<dbReference type="Proteomes" id="UP000656042">
    <property type="component" value="Unassembled WGS sequence"/>
</dbReference>
<evidence type="ECO:0000256" key="3">
    <source>
        <dbReference type="RuleBase" id="RU000363"/>
    </source>
</evidence>
<dbReference type="Pfam" id="PF00106">
    <property type="entry name" value="adh_short"/>
    <property type="match status" value="1"/>
</dbReference>
<gene>
    <name evidence="5" type="ORF">GCM10012284_09740</name>
</gene>
<keyword evidence="2" id="KW-0560">Oxidoreductase</keyword>
<comment type="caution">
    <text evidence="5">The sequence shown here is derived from an EMBL/GenBank/DDBJ whole genome shotgun (WGS) entry which is preliminary data.</text>
</comment>
<dbReference type="GO" id="GO:0016491">
    <property type="term" value="F:oxidoreductase activity"/>
    <property type="evidence" value="ECO:0007669"/>
    <property type="project" value="UniProtKB-KW"/>
</dbReference>
<feature type="domain" description="Ketoreductase" evidence="4">
    <location>
        <begin position="10"/>
        <end position="211"/>
    </location>
</feature>
<dbReference type="RefSeq" id="WP_229715541.1">
    <property type="nucleotide sequence ID" value="NZ_BMMX01000002.1"/>
</dbReference>
<reference evidence="5" key="2">
    <citation type="submission" date="2020-09" db="EMBL/GenBank/DDBJ databases">
        <authorList>
            <person name="Sun Q."/>
            <person name="Zhou Y."/>
        </authorList>
    </citation>
    <scope>NUCLEOTIDE SEQUENCE</scope>
    <source>
        <strain evidence="5">CGMCC 4.7299</strain>
    </source>
</reference>
<dbReference type="InterPro" id="IPR002347">
    <property type="entry name" value="SDR_fam"/>
</dbReference>
<dbReference type="InterPro" id="IPR057326">
    <property type="entry name" value="KR_dom"/>
</dbReference>
<proteinExistence type="inferred from homology"/>
<evidence type="ECO:0000313" key="6">
    <source>
        <dbReference type="Proteomes" id="UP000656042"/>
    </source>
</evidence>
<dbReference type="AlphaFoldDB" id="A0A8J3BU32"/>
<dbReference type="EMBL" id="BMMX01000002">
    <property type="protein sequence ID" value="GGK77863.1"/>
    <property type="molecule type" value="Genomic_DNA"/>
</dbReference>
<sequence>MPELLDLTGKVVIVTGSSSGIGAATARLLHEAGARPVLAARRADRLAALSDELDGALAVPTDVTDAKQQHALVRAAMDRHGRVDGYVVNAGASFHHSLEEVDPAAYLDLLNLNVVSVVTAIQAVLPVMRAQQAGRIVTVSSGTTRIAPPGVGAYAASKAAVNMLTEVARKELATDGVQVSLVLPSVTATEFGGGRYLPGAPLPRPGMVAHRPEYVGRVILRALRTGEERIDIPHGPEQPDIAVPAGG</sequence>
<protein>
    <submittedName>
        <fullName evidence="5">Short-chain dehydrogenase</fullName>
    </submittedName>
</protein>
<name>A0A8J3BU32_9ACTN</name>
<evidence type="ECO:0000313" key="5">
    <source>
        <dbReference type="EMBL" id="GGK77863.1"/>
    </source>
</evidence>
<dbReference type="PRINTS" id="PR00080">
    <property type="entry name" value="SDRFAMILY"/>
</dbReference>
<dbReference type="CDD" id="cd05233">
    <property type="entry name" value="SDR_c"/>
    <property type="match status" value="1"/>
</dbReference>
<reference evidence="5" key="1">
    <citation type="journal article" date="2014" name="Int. J. Syst. Evol. Microbiol.">
        <title>Complete genome sequence of Corynebacterium casei LMG S-19264T (=DSM 44701T), isolated from a smear-ripened cheese.</title>
        <authorList>
            <consortium name="US DOE Joint Genome Institute (JGI-PGF)"/>
            <person name="Walter F."/>
            <person name="Albersmeier A."/>
            <person name="Kalinowski J."/>
            <person name="Ruckert C."/>
        </authorList>
    </citation>
    <scope>NUCLEOTIDE SEQUENCE</scope>
    <source>
        <strain evidence="5">CGMCC 4.7299</strain>
    </source>
</reference>
<dbReference type="PANTHER" id="PTHR44196:SF1">
    <property type="entry name" value="DEHYDROGENASE_REDUCTASE SDR FAMILY MEMBER 7B"/>
    <property type="match status" value="1"/>
</dbReference>
<dbReference type="PRINTS" id="PR00081">
    <property type="entry name" value="GDHRDH"/>
</dbReference>
<dbReference type="GO" id="GO:0016020">
    <property type="term" value="C:membrane"/>
    <property type="evidence" value="ECO:0007669"/>
    <property type="project" value="TreeGrafter"/>
</dbReference>
<keyword evidence="6" id="KW-1185">Reference proteome</keyword>
<dbReference type="PROSITE" id="PS00061">
    <property type="entry name" value="ADH_SHORT"/>
    <property type="match status" value="1"/>
</dbReference>
<evidence type="ECO:0000256" key="1">
    <source>
        <dbReference type="ARBA" id="ARBA00006484"/>
    </source>
</evidence>
<dbReference type="InterPro" id="IPR020904">
    <property type="entry name" value="Sc_DH/Rdtase_CS"/>
</dbReference>
<dbReference type="SUPFAM" id="SSF51735">
    <property type="entry name" value="NAD(P)-binding Rossmann-fold domains"/>
    <property type="match status" value="1"/>
</dbReference>